<comment type="cofactor">
    <cofactor evidence="1">
        <name>Zn(2+)</name>
        <dbReference type="ChEBI" id="CHEBI:29105"/>
    </cofactor>
</comment>
<feature type="transmembrane region" description="Helical" evidence="10">
    <location>
        <begin position="358"/>
        <end position="375"/>
    </location>
</feature>
<evidence type="ECO:0000256" key="1">
    <source>
        <dbReference type="ARBA" id="ARBA00001947"/>
    </source>
</evidence>
<evidence type="ECO:0000259" key="11">
    <source>
        <dbReference type="Pfam" id="PF02163"/>
    </source>
</evidence>
<keyword evidence="5 10" id="KW-0812">Transmembrane</keyword>
<dbReference type="GO" id="GO:0006508">
    <property type="term" value="P:proteolysis"/>
    <property type="evidence" value="ECO:0007669"/>
    <property type="project" value="UniProtKB-KW"/>
</dbReference>
<feature type="transmembrane region" description="Helical" evidence="10">
    <location>
        <begin position="182"/>
        <end position="205"/>
    </location>
</feature>
<evidence type="ECO:0000256" key="10">
    <source>
        <dbReference type="SAM" id="Phobius"/>
    </source>
</evidence>
<comment type="subcellular location">
    <subcellularLocation>
        <location evidence="2">Membrane</location>
        <topology evidence="2">Multi-pass membrane protein</topology>
    </subcellularLocation>
</comment>
<dbReference type="PANTHER" id="PTHR31412:SF0">
    <property type="entry name" value="ZINC METALLOPROTEASE EGY1, CHLOROPLASTIC-RELATED"/>
    <property type="match status" value="1"/>
</dbReference>
<comment type="similarity">
    <text evidence="3">Belongs to the peptidase M50B family.</text>
</comment>
<accession>A0A7V5PS52</accession>
<keyword evidence="6" id="KW-0378">Hydrolase</keyword>
<evidence type="ECO:0000256" key="2">
    <source>
        <dbReference type="ARBA" id="ARBA00004141"/>
    </source>
</evidence>
<gene>
    <name evidence="12" type="ORF">ENJ89_11820</name>
</gene>
<dbReference type="AlphaFoldDB" id="A0A7V5PS52"/>
<evidence type="ECO:0000256" key="6">
    <source>
        <dbReference type="ARBA" id="ARBA00022801"/>
    </source>
</evidence>
<dbReference type="PANTHER" id="PTHR31412">
    <property type="entry name" value="ZINC METALLOPROTEASE EGY1"/>
    <property type="match status" value="1"/>
</dbReference>
<dbReference type="EMBL" id="DROD01000746">
    <property type="protein sequence ID" value="HHJ53875.1"/>
    <property type="molecule type" value="Genomic_DNA"/>
</dbReference>
<feature type="transmembrane region" description="Helical" evidence="10">
    <location>
        <begin position="83"/>
        <end position="104"/>
    </location>
</feature>
<proteinExistence type="inferred from homology"/>
<dbReference type="GO" id="GO:0008233">
    <property type="term" value="F:peptidase activity"/>
    <property type="evidence" value="ECO:0007669"/>
    <property type="project" value="UniProtKB-KW"/>
</dbReference>
<evidence type="ECO:0000256" key="8">
    <source>
        <dbReference type="ARBA" id="ARBA00022989"/>
    </source>
</evidence>
<feature type="transmembrane region" description="Helical" evidence="10">
    <location>
        <begin position="258"/>
        <end position="278"/>
    </location>
</feature>
<keyword evidence="7" id="KW-0809">Transit peptide</keyword>
<dbReference type="Pfam" id="PF02163">
    <property type="entry name" value="Peptidase_M50"/>
    <property type="match status" value="1"/>
</dbReference>
<dbReference type="GO" id="GO:0016020">
    <property type="term" value="C:membrane"/>
    <property type="evidence" value="ECO:0007669"/>
    <property type="project" value="UniProtKB-SubCell"/>
</dbReference>
<organism evidence="12">
    <name type="scientific">Caldithrix abyssi</name>
    <dbReference type="NCBI Taxonomy" id="187145"/>
    <lineage>
        <taxon>Bacteria</taxon>
        <taxon>Pseudomonadati</taxon>
        <taxon>Calditrichota</taxon>
        <taxon>Calditrichia</taxon>
        <taxon>Calditrichales</taxon>
        <taxon>Calditrichaceae</taxon>
        <taxon>Caldithrix</taxon>
    </lineage>
</organism>
<evidence type="ECO:0000256" key="9">
    <source>
        <dbReference type="ARBA" id="ARBA00023136"/>
    </source>
</evidence>
<feature type="transmembrane region" description="Helical" evidence="10">
    <location>
        <begin position="299"/>
        <end position="316"/>
    </location>
</feature>
<keyword evidence="9 10" id="KW-0472">Membrane</keyword>
<evidence type="ECO:0000256" key="4">
    <source>
        <dbReference type="ARBA" id="ARBA00022670"/>
    </source>
</evidence>
<dbReference type="Proteomes" id="UP000886124">
    <property type="component" value="Unassembled WGS sequence"/>
</dbReference>
<evidence type="ECO:0000313" key="12">
    <source>
        <dbReference type="EMBL" id="HHJ53875.1"/>
    </source>
</evidence>
<feature type="transmembrane region" description="Helical" evidence="10">
    <location>
        <begin position="116"/>
        <end position="132"/>
    </location>
</feature>
<feature type="transmembrane region" description="Helical" evidence="10">
    <location>
        <begin position="152"/>
        <end position="170"/>
    </location>
</feature>
<dbReference type="InterPro" id="IPR008915">
    <property type="entry name" value="Peptidase_M50"/>
</dbReference>
<feature type="domain" description="Peptidase M50" evidence="11">
    <location>
        <begin position="123"/>
        <end position="294"/>
    </location>
</feature>
<evidence type="ECO:0000256" key="3">
    <source>
        <dbReference type="ARBA" id="ARBA00007931"/>
    </source>
</evidence>
<name>A0A7V5PS52_CALAY</name>
<sequence>MTYKELIQISKHVIGKSMRLDPISRLYGSPVFKQKKKRIPEEDIRAFQDQLLRYGIYSNLHITPRRYLLKVTRGPNPMPRKKYGVNIVLFLLTILTTMMTGAMLRGKDPFASWDNLQVGIPYSFALMTILFFHEMGHYLTARKYKVHVTLPYFIPIFLPAFHPGTMGAFIRMKSSIPNKRALFDIGIAGPLAGFVMSLVFLTLGFSRLPDQAGIYRYIEQIHPLNNPDTINLVLGKSLIYEFFCQIFDGHRLPMNEMYHFPFIFAGWFGLLVTALNLMPIGQLDGGHIAYAMHEDKARGVALVTFGLLILLNVYIIYVYNSYVWVLWPLLILFFIRFRHPPTLDNRIGLNTTRRILGWLAYIIFIVSFSPMPLYIQP</sequence>
<evidence type="ECO:0000256" key="5">
    <source>
        <dbReference type="ARBA" id="ARBA00022692"/>
    </source>
</evidence>
<comment type="caution">
    <text evidence="12">The sequence shown here is derived from an EMBL/GenBank/DDBJ whole genome shotgun (WGS) entry which is preliminary data.</text>
</comment>
<reference evidence="12" key="1">
    <citation type="journal article" date="2020" name="mSystems">
        <title>Genome- and Community-Level Interaction Insights into Carbon Utilization and Element Cycling Functions of Hydrothermarchaeota in Hydrothermal Sediment.</title>
        <authorList>
            <person name="Zhou Z."/>
            <person name="Liu Y."/>
            <person name="Xu W."/>
            <person name="Pan J."/>
            <person name="Luo Z.H."/>
            <person name="Li M."/>
        </authorList>
    </citation>
    <scope>NUCLEOTIDE SEQUENCE [LARGE SCALE GENOMIC DNA]</scope>
    <source>
        <strain evidence="12">HyVt-527</strain>
    </source>
</reference>
<keyword evidence="4 12" id="KW-0645">Protease</keyword>
<dbReference type="InterPro" id="IPR044838">
    <property type="entry name" value="EGY1-like"/>
</dbReference>
<keyword evidence="8 10" id="KW-1133">Transmembrane helix</keyword>
<evidence type="ECO:0000256" key="7">
    <source>
        <dbReference type="ARBA" id="ARBA00022946"/>
    </source>
</evidence>
<protein>
    <submittedName>
        <fullName evidence="12">Site-2 protease family protein</fullName>
    </submittedName>
</protein>
<dbReference type="CDD" id="cd06160">
    <property type="entry name" value="S2P-M50_like_2"/>
    <property type="match status" value="1"/>
</dbReference>